<dbReference type="EMBL" id="AZDJ01000032">
    <property type="protein sequence ID" value="KRK70505.1"/>
    <property type="molecule type" value="Genomic_DNA"/>
</dbReference>
<name>A0A0R1JPK0_9LACO</name>
<dbReference type="OrthoDB" id="9796533at2"/>
<accession>A0A0R1JPK0</accession>
<sequence length="317" mass="33598">MTRETVLVVDVGGTKVLVSEVDRAGAVLHSLRLPSTMKSQSATTALIESGIEEYLTSGSIGHVEAIAISIVGIVNPQTGIWKEIDVRRAEPTALAVILSKRFGLPVAIGNDVYCATVAEQKDGVGKETDSFIFLNIGTGIAGRIVDQGHIVNGSQYNGGEIGHMTVDMNSKVLCLCGRYGCVEPLASGLGMSERACEAIQAGQTSQLKINATGRIDADKLFAAYDHHDPVATQVVGNALRAVAALLTSLIRVSNPEAIVLGGGVVSDGWFMNHLLPLIDPISTRFLPYGIRVSRLDPRRIATLGAAILGFRIVDEQK</sequence>
<keyword evidence="3" id="KW-1185">Reference proteome</keyword>
<comment type="caution">
    <text evidence="2">The sequence shown here is derived from an EMBL/GenBank/DDBJ whole genome shotgun (WGS) entry which is preliminary data.</text>
</comment>
<dbReference type="PANTHER" id="PTHR18964">
    <property type="entry name" value="ROK (REPRESSOR, ORF, KINASE) FAMILY"/>
    <property type="match status" value="1"/>
</dbReference>
<proteinExistence type="inferred from homology"/>
<dbReference type="AlphaFoldDB" id="A0A0R1JPK0"/>
<dbReference type="STRING" id="1291734.FD02_GL000575"/>
<dbReference type="InterPro" id="IPR043129">
    <property type="entry name" value="ATPase_NBD"/>
</dbReference>
<evidence type="ECO:0000313" key="2">
    <source>
        <dbReference type="EMBL" id="KRK70505.1"/>
    </source>
</evidence>
<dbReference type="PATRIC" id="fig|1291734.4.peg.590"/>
<reference evidence="2 3" key="1">
    <citation type="journal article" date="2015" name="Genome Announc.">
        <title>Expanding the biotechnology potential of lactobacilli through comparative genomics of 213 strains and associated genera.</title>
        <authorList>
            <person name="Sun Z."/>
            <person name="Harris H.M."/>
            <person name="McCann A."/>
            <person name="Guo C."/>
            <person name="Argimon S."/>
            <person name="Zhang W."/>
            <person name="Yang X."/>
            <person name="Jeffery I.B."/>
            <person name="Cooney J.C."/>
            <person name="Kagawa T.F."/>
            <person name="Liu W."/>
            <person name="Song Y."/>
            <person name="Salvetti E."/>
            <person name="Wrobel A."/>
            <person name="Rasinkangas P."/>
            <person name="Parkhill J."/>
            <person name="Rea M.C."/>
            <person name="O'Sullivan O."/>
            <person name="Ritari J."/>
            <person name="Douillard F.P."/>
            <person name="Paul Ross R."/>
            <person name="Yang R."/>
            <person name="Briner A.E."/>
            <person name="Felis G.E."/>
            <person name="de Vos W.M."/>
            <person name="Barrangou R."/>
            <person name="Klaenhammer T.R."/>
            <person name="Caufield P.W."/>
            <person name="Cui Y."/>
            <person name="Zhang H."/>
            <person name="O'Toole P.W."/>
        </authorList>
    </citation>
    <scope>NUCLEOTIDE SEQUENCE [LARGE SCALE GENOMIC DNA]</scope>
    <source>
        <strain evidence="2 3">JCM 17158</strain>
    </source>
</reference>
<dbReference type="Gene3D" id="3.30.420.40">
    <property type="match status" value="2"/>
</dbReference>
<evidence type="ECO:0000313" key="3">
    <source>
        <dbReference type="Proteomes" id="UP000051804"/>
    </source>
</evidence>
<gene>
    <name evidence="2" type="ORF">FD02_GL000575</name>
</gene>
<dbReference type="SUPFAM" id="SSF53067">
    <property type="entry name" value="Actin-like ATPase domain"/>
    <property type="match status" value="1"/>
</dbReference>
<dbReference type="PANTHER" id="PTHR18964:SF149">
    <property type="entry name" value="BIFUNCTIONAL UDP-N-ACETYLGLUCOSAMINE 2-EPIMERASE_N-ACETYLMANNOSAMINE KINASE"/>
    <property type="match status" value="1"/>
</dbReference>
<evidence type="ECO:0000256" key="1">
    <source>
        <dbReference type="ARBA" id="ARBA00006479"/>
    </source>
</evidence>
<dbReference type="Pfam" id="PF00480">
    <property type="entry name" value="ROK"/>
    <property type="match status" value="1"/>
</dbReference>
<dbReference type="Proteomes" id="UP000051804">
    <property type="component" value="Unassembled WGS sequence"/>
</dbReference>
<comment type="similarity">
    <text evidence="1">Belongs to the ROK (NagC/XylR) family.</text>
</comment>
<dbReference type="RefSeq" id="WP_054722072.1">
    <property type="nucleotide sequence ID" value="NZ_AZDJ01000032.1"/>
</dbReference>
<evidence type="ECO:0008006" key="4">
    <source>
        <dbReference type="Google" id="ProtNLM"/>
    </source>
</evidence>
<protein>
    <recommendedName>
        <fullName evidence="4">ROK family protein</fullName>
    </recommendedName>
</protein>
<dbReference type="InterPro" id="IPR000600">
    <property type="entry name" value="ROK"/>
</dbReference>
<organism evidence="2 3">
    <name type="scientific">Lacticaseibacillus nasuensis JCM 17158</name>
    <dbReference type="NCBI Taxonomy" id="1291734"/>
    <lineage>
        <taxon>Bacteria</taxon>
        <taxon>Bacillati</taxon>
        <taxon>Bacillota</taxon>
        <taxon>Bacilli</taxon>
        <taxon>Lactobacillales</taxon>
        <taxon>Lactobacillaceae</taxon>
        <taxon>Lacticaseibacillus</taxon>
    </lineage>
</organism>